<reference evidence="1 2" key="1">
    <citation type="journal article" date="2008" name="J. Bacteriol.">
        <title>Complete genome sequence of the mosquitocidal bacterium Bacillus sphaericus C3-41 and comparison with those of closely related Bacillus species.</title>
        <authorList>
            <person name="Hu X."/>
            <person name="Fan W."/>
            <person name="Han B."/>
            <person name="Liu H."/>
            <person name="Zheng D."/>
            <person name="Li Q."/>
            <person name="Dong W."/>
            <person name="Yan J."/>
            <person name="Gao M."/>
            <person name="Berry C."/>
            <person name="Yuan Z."/>
        </authorList>
    </citation>
    <scope>NUCLEOTIDE SEQUENCE [LARGE SCALE GENOMIC DNA]</scope>
    <source>
        <strain evidence="1 2">C3-41</strain>
    </source>
</reference>
<dbReference type="EnsemblBacteria" id="ACA38114">
    <property type="protein sequence ID" value="ACA38114"/>
    <property type="gene ID" value="Bsph_0489"/>
</dbReference>
<evidence type="ECO:0000313" key="2">
    <source>
        <dbReference type="Proteomes" id="UP000002164"/>
    </source>
</evidence>
<gene>
    <name evidence="1" type="ordered locus">Bsph_0489</name>
</gene>
<dbReference type="Proteomes" id="UP000002164">
    <property type="component" value="Chromosome"/>
</dbReference>
<organism evidence="1 2">
    <name type="scientific">Lysinibacillus sphaericus (strain C3-41)</name>
    <dbReference type="NCBI Taxonomy" id="444177"/>
    <lineage>
        <taxon>Bacteria</taxon>
        <taxon>Bacillati</taxon>
        <taxon>Bacillota</taxon>
        <taxon>Bacilli</taxon>
        <taxon>Bacillales</taxon>
        <taxon>Bacillaceae</taxon>
        <taxon>Lysinibacillus</taxon>
    </lineage>
</organism>
<protein>
    <submittedName>
        <fullName evidence="1">Uncharacterized protein</fullName>
    </submittedName>
</protein>
<accession>B1HWF7</accession>
<evidence type="ECO:0000313" key="1">
    <source>
        <dbReference type="EMBL" id="ACA38114.1"/>
    </source>
</evidence>
<dbReference type="AlphaFoldDB" id="B1HWF7"/>
<dbReference type="EMBL" id="CP000817">
    <property type="protein sequence ID" value="ACA38114.1"/>
    <property type="molecule type" value="Genomic_DNA"/>
</dbReference>
<proteinExistence type="predicted"/>
<name>B1HWF7_LYSSC</name>
<sequence length="51" mass="6170">MEKLKTPIYLYGLKYMNYDFYDKNGNQLATFESENGLDQFLNVDYEINFEE</sequence>
<dbReference type="HOGENOM" id="CLU_3100495_0_0_9"/>
<dbReference type="KEGG" id="lsp:Bsph_0489"/>